<name>A0ABT4Q6L7_9BACL</name>
<gene>
    <name evidence="2" type="ORF">O9H85_08310</name>
</gene>
<organism evidence="2 3">
    <name type="scientific">Paenibacillus gyeongsangnamensis</name>
    <dbReference type="NCBI Taxonomy" id="3388067"/>
    <lineage>
        <taxon>Bacteria</taxon>
        <taxon>Bacillati</taxon>
        <taxon>Bacillota</taxon>
        <taxon>Bacilli</taxon>
        <taxon>Bacillales</taxon>
        <taxon>Paenibacillaceae</taxon>
        <taxon>Paenibacillus</taxon>
    </lineage>
</organism>
<feature type="transmembrane region" description="Helical" evidence="1">
    <location>
        <begin position="249"/>
        <end position="266"/>
    </location>
</feature>
<accession>A0ABT4Q6L7</accession>
<keyword evidence="1" id="KW-0812">Transmembrane</keyword>
<proteinExistence type="predicted"/>
<keyword evidence="3" id="KW-1185">Reference proteome</keyword>
<sequence length="274" mass="32734">MTQKRSYYSTRNNKKSIDVYQLYQQLQSLFLYYSSRDFFKEKLSISDKFTPDDANHKAMFEIKFKPFPISKWDRLDVTEENIFDTLEFLFHHTSKPGELGWFTTDSGLNYQDYCDYNRELGQEEFRGSVNFVICDYGEGFEMTETGEIFTLGKYGLEEILNAEILEYDLNNIDFKVKAAIRRWKNRNLSLDERKQAVIDLADIFEWLKKSEKLSIALNKKDESVLFEIANNFSLRHHNPNQKSNYDKNIWYSWMFHFYLATYHAVIRSIKKLDV</sequence>
<protein>
    <submittedName>
        <fullName evidence="2">Uncharacterized protein</fullName>
    </submittedName>
</protein>
<reference evidence="2 3" key="1">
    <citation type="submission" date="2022-12" db="EMBL/GenBank/DDBJ databases">
        <title>Draft genome sequence of Paenibacillus sp. dW9.</title>
        <authorList>
            <person name="Choi E.-W."/>
            <person name="Kim D.-U."/>
        </authorList>
    </citation>
    <scope>NUCLEOTIDE SEQUENCE [LARGE SCALE GENOMIC DNA]</scope>
    <source>
        <strain evidence="3">dW9</strain>
    </source>
</reference>
<keyword evidence="1" id="KW-1133">Transmembrane helix</keyword>
<dbReference type="RefSeq" id="WP_269880861.1">
    <property type="nucleotide sequence ID" value="NZ_JAQAGZ010000004.1"/>
</dbReference>
<evidence type="ECO:0000313" key="2">
    <source>
        <dbReference type="EMBL" id="MCZ8512436.1"/>
    </source>
</evidence>
<dbReference type="EMBL" id="JAQAGZ010000004">
    <property type="protein sequence ID" value="MCZ8512436.1"/>
    <property type="molecule type" value="Genomic_DNA"/>
</dbReference>
<dbReference type="Proteomes" id="UP001527882">
    <property type="component" value="Unassembled WGS sequence"/>
</dbReference>
<keyword evidence="1" id="KW-0472">Membrane</keyword>
<evidence type="ECO:0000256" key="1">
    <source>
        <dbReference type="SAM" id="Phobius"/>
    </source>
</evidence>
<evidence type="ECO:0000313" key="3">
    <source>
        <dbReference type="Proteomes" id="UP001527882"/>
    </source>
</evidence>
<comment type="caution">
    <text evidence="2">The sequence shown here is derived from an EMBL/GenBank/DDBJ whole genome shotgun (WGS) entry which is preliminary data.</text>
</comment>